<dbReference type="RefSeq" id="WP_004782318.1">
    <property type="nucleotide sequence ID" value="NZ_KB849403.1"/>
</dbReference>
<evidence type="ECO:0000313" key="2">
    <source>
        <dbReference type="Proteomes" id="UP000013070"/>
    </source>
</evidence>
<dbReference type="HOGENOM" id="CLU_010882_1_0_6"/>
<comment type="caution">
    <text evidence="1">The sequence shown here is derived from an EMBL/GenBank/DDBJ whole genome shotgun (WGS) entry which is preliminary data.</text>
</comment>
<evidence type="ECO:0008006" key="3">
    <source>
        <dbReference type="Google" id="ProtNLM"/>
    </source>
</evidence>
<organism evidence="1 2">
    <name type="scientific">Acinetobacter variabilis</name>
    <dbReference type="NCBI Taxonomy" id="70346"/>
    <lineage>
        <taxon>Bacteria</taxon>
        <taxon>Pseudomonadati</taxon>
        <taxon>Pseudomonadota</taxon>
        <taxon>Gammaproteobacteria</taxon>
        <taxon>Moraxellales</taxon>
        <taxon>Moraxellaceae</taxon>
        <taxon>Acinetobacter</taxon>
    </lineage>
</organism>
<dbReference type="Proteomes" id="UP000013070">
    <property type="component" value="Unassembled WGS sequence"/>
</dbReference>
<gene>
    <name evidence="1" type="ORF">F969_01364</name>
</gene>
<dbReference type="AlphaFoldDB" id="N8VI52"/>
<name>N8VI52_9GAMM</name>
<dbReference type="NCBIfam" id="NF040662">
    <property type="entry name" value="attach_TipJ_rel"/>
    <property type="match status" value="1"/>
</dbReference>
<keyword evidence="2" id="KW-1185">Reference proteome</keyword>
<dbReference type="EMBL" id="APPE01000046">
    <property type="protein sequence ID" value="ENU99606.1"/>
    <property type="molecule type" value="Genomic_DNA"/>
</dbReference>
<sequence length="941" mass="105153">MSRLRILKNPLNGGEEVLHIRTDKVLEAFIEVKKKHPQARIYLQPACQQNDVTPSNKVDEASLVMLSKKHDFDIVCHAAGLTPVEWFMVAAAVLSVGVSVYTYMNMPDVPVMDQKSSNNELSNRVNRERIKGRVPDPLGTNKCVPDLIAPPILYYKDDGIEVEECLMCLGRGEFEITDIKDGDTFGSTIEGFSTSVYAPGMSLIGTPQIQIGETFNEAPLVGKKSSAITGQTLKDPTESVIDTAIEGTMYPQYPNRLYLVGGGLDATFTAGESIVINAEQIGVQDVQLSGSTNVERTGVITIGSPVNIESSNDFKGIQIDTLLIEDTINGLLDLSGRYIVSSISKSGSYAYEITLENPVSANPNWALMTADNIANSSNILTSNNKSINISGNYANITAVTSDFIELEIPVEYQAEWDKLNGITVNSATIELQKYTDNWLGWFYINFDDIESLIFNFYFPRGLFSIGTNGKEYSYNTAYSIEYQELDSSNTPIGPIISESFTKWDKKNYGFGLSHKFNISTLLSKGVRVRVRKKQPIFVDHKTQRVNELKLKSVYACSYLKKLVYPDETLVRSRTVATDGALSVKERQWNCIGTQKLYSYASGARSVSKQPTNDFADIVTAITLDPLIGRRELSDLDVQGIYATSQEIKDYFGTPLAAHFNYTFDQGSQSFEESLAQIASCVGSNARREGSQIYFQFEKENPNSSILFNHRNKRPFTETRSEKYGVDRDHDGVEVTWIDPADGWVESIIRLPDEFINNPKKLELSGVTNKYQAHFLAHRAWNKIQYQREMVKFTAYGEADLVSLNDRIAVVDDVVPTLTSSGDVTHWQGQNISISQPVMLDPDKSYTIHLQHLNRSVETMLVTQGADKYSLVLERLPILPLVVKSEYDEYAKYSITLSTEKDSEAFLITEKSHSGPSESEVTAINYDARYYSNDKDHINNLI</sequence>
<evidence type="ECO:0000313" key="1">
    <source>
        <dbReference type="EMBL" id="ENU99606.1"/>
    </source>
</evidence>
<protein>
    <recommendedName>
        <fullName evidence="3">Tip attachment protein J domain-containing protein</fullName>
    </recommendedName>
</protein>
<accession>N8VI52</accession>
<proteinExistence type="predicted"/>
<reference evidence="1 2" key="1">
    <citation type="submission" date="2013-02" db="EMBL/GenBank/DDBJ databases">
        <title>The Genome Sequence of Acinetobacter sp. NIPH 899.</title>
        <authorList>
            <consortium name="The Broad Institute Genome Sequencing Platform"/>
            <consortium name="The Broad Institute Genome Sequencing Center for Infectious Disease"/>
            <person name="Cerqueira G."/>
            <person name="Feldgarden M."/>
            <person name="Courvalin P."/>
            <person name="Perichon B."/>
            <person name="Grillot-Courvalin C."/>
            <person name="Clermont D."/>
            <person name="Rocha E."/>
            <person name="Yoon E.-J."/>
            <person name="Nemec A."/>
            <person name="Walker B."/>
            <person name="Young S.K."/>
            <person name="Zeng Q."/>
            <person name="Gargeya S."/>
            <person name="Fitzgerald M."/>
            <person name="Haas B."/>
            <person name="Abouelleil A."/>
            <person name="Alvarado L."/>
            <person name="Arachchi H.M."/>
            <person name="Berlin A.M."/>
            <person name="Chapman S.B."/>
            <person name="Dewar J."/>
            <person name="Goldberg J."/>
            <person name="Griggs A."/>
            <person name="Gujja S."/>
            <person name="Hansen M."/>
            <person name="Howarth C."/>
            <person name="Imamovic A."/>
            <person name="Larimer J."/>
            <person name="McCowan C."/>
            <person name="Murphy C."/>
            <person name="Neiman D."/>
            <person name="Pearson M."/>
            <person name="Priest M."/>
            <person name="Roberts A."/>
            <person name="Saif S."/>
            <person name="Shea T."/>
            <person name="Sisk P."/>
            <person name="Sykes S."/>
            <person name="Wortman J."/>
            <person name="Nusbaum C."/>
            <person name="Birren B."/>
        </authorList>
    </citation>
    <scope>NUCLEOTIDE SEQUENCE [LARGE SCALE GENOMIC DNA]</scope>
    <source>
        <strain evidence="1 2">NIPH 899</strain>
    </source>
</reference>
<dbReference type="PATRIC" id="fig|1217710.3.peg.1290"/>
<dbReference type="eggNOG" id="COG4733">
    <property type="taxonomic scope" value="Bacteria"/>
</dbReference>